<comment type="similarity">
    <text evidence="3">Belongs to the peptidase M28 family.</text>
</comment>
<dbReference type="Gene3D" id="3.40.630.10">
    <property type="entry name" value="Zn peptidases"/>
    <property type="match status" value="1"/>
</dbReference>
<dbReference type="SUPFAM" id="SSF53187">
    <property type="entry name" value="Zn-dependent exopeptidases"/>
    <property type="match status" value="1"/>
</dbReference>
<dbReference type="InterPro" id="IPR045175">
    <property type="entry name" value="M28_fam"/>
</dbReference>
<feature type="transmembrane region" description="Helical" evidence="14">
    <location>
        <begin position="374"/>
        <end position="396"/>
    </location>
</feature>
<evidence type="ECO:0000256" key="5">
    <source>
        <dbReference type="ARBA" id="ARBA00022692"/>
    </source>
</evidence>
<protein>
    <submittedName>
        <fullName evidence="19">Endoplasmic reticulum metallopeptidase 1-like</fullName>
    </submittedName>
</protein>
<organism evidence="18 19">
    <name type="scientific">Nicrophorus vespilloides</name>
    <name type="common">Boreal carrion beetle</name>
    <dbReference type="NCBI Taxonomy" id="110193"/>
    <lineage>
        <taxon>Eukaryota</taxon>
        <taxon>Metazoa</taxon>
        <taxon>Ecdysozoa</taxon>
        <taxon>Arthropoda</taxon>
        <taxon>Hexapoda</taxon>
        <taxon>Insecta</taxon>
        <taxon>Pterygota</taxon>
        <taxon>Neoptera</taxon>
        <taxon>Endopterygota</taxon>
        <taxon>Coleoptera</taxon>
        <taxon>Polyphaga</taxon>
        <taxon>Staphyliniformia</taxon>
        <taxon>Silphidae</taxon>
        <taxon>Nicrophorinae</taxon>
        <taxon>Nicrophorus</taxon>
    </lineage>
</organism>
<name>A0ABM1N488_NICVS</name>
<keyword evidence="7" id="KW-0378">Hydrolase</keyword>
<feature type="transmembrane region" description="Helical" evidence="14">
    <location>
        <begin position="542"/>
        <end position="568"/>
    </location>
</feature>
<dbReference type="Pfam" id="PF22249">
    <property type="entry name" value="ERMP1-TM"/>
    <property type="match status" value="1"/>
</dbReference>
<feature type="transmembrane region" description="Helical" evidence="14">
    <location>
        <begin position="408"/>
        <end position="428"/>
    </location>
</feature>
<keyword evidence="12 14" id="KW-0472">Membrane</keyword>
<evidence type="ECO:0000259" key="15">
    <source>
        <dbReference type="Pfam" id="PF04389"/>
    </source>
</evidence>
<dbReference type="GeneID" id="108566334"/>
<evidence type="ECO:0000256" key="9">
    <source>
        <dbReference type="ARBA" id="ARBA00022833"/>
    </source>
</evidence>
<feature type="transmembrane region" description="Helical" evidence="14">
    <location>
        <begin position="610"/>
        <end position="631"/>
    </location>
</feature>
<keyword evidence="6" id="KW-0479">Metal-binding</keyword>
<keyword evidence="4" id="KW-0645">Protease</keyword>
<reference evidence="19" key="1">
    <citation type="submission" date="2025-08" db="UniProtKB">
        <authorList>
            <consortium name="RefSeq"/>
        </authorList>
    </citation>
    <scope>IDENTIFICATION</scope>
    <source>
        <tissue evidence="19">Whole Larva</tissue>
    </source>
</reference>
<feature type="transmembrane region" description="Helical" evidence="14">
    <location>
        <begin position="580"/>
        <end position="598"/>
    </location>
</feature>
<feature type="transmembrane region" description="Helical" evidence="14">
    <location>
        <begin position="21"/>
        <end position="44"/>
    </location>
</feature>
<accession>A0ABM1N488</accession>
<evidence type="ECO:0000256" key="4">
    <source>
        <dbReference type="ARBA" id="ARBA00022670"/>
    </source>
</evidence>
<keyword evidence="10 14" id="KW-1133">Transmembrane helix</keyword>
<comment type="subcellular location">
    <subcellularLocation>
        <location evidence="2">Endoplasmic reticulum membrane</location>
        <topology evidence="2">Multi-pass membrane protein</topology>
    </subcellularLocation>
</comment>
<gene>
    <name evidence="19" type="primary">LOC108566334</name>
</gene>
<dbReference type="InterPro" id="IPR053974">
    <property type="entry name" value="ERMP1_1-A_TM"/>
</dbReference>
<dbReference type="InterPro" id="IPR048024">
    <property type="entry name" value="Fxna-like_M28_dom"/>
</dbReference>
<evidence type="ECO:0000256" key="2">
    <source>
        <dbReference type="ARBA" id="ARBA00004477"/>
    </source>
</evidence>
<evidence type="ECO:0000256" key="6">
    <source>
        <dbReference type="ARBA" id="ARBA00022723"/>
    </source>
</evidence>
<evidence type="ECO:0000256" key="7">
    <source>
        <dbReference type="ARBA" id="ARBA00022801"/>
    </source>
</evidence>
<feature type="transmembrane region" description="Helical" evidence="14">
    <location>
        <begin position="448"/>
        <end position="469"/>
    </location>
</feature>
<dbReference type="InterPro" id="IPR007484">
    <property type="entry name" value="Peptidase_M28"/>
</dbReference>
<dbReference type="CDD" id="cd03875">
    <property type="entry name" value="M28_Fxna_like"/>
    <property type="match status" value="1"/>
</dbReference>
<evidence type="ECO:0000313" key="19">
    <source>
        <dbReference type="RefSeq" id="XP_017781638.1"/>
    </source>
</evidence>
<keyword evidence="9" id="KW-0862">Zinc</keyword>
<evidence type="ECO:0000256" key="10">
    <source>
        <dbReference type="ARBA" id="ARBA00022989"/>
    </source>
</evidence>
<proteinExistence type="inferred from homology"/>
<evidence type="ECO:0000256" key="13">
    <source>
        <dbReference type="ARBA" id="ARBA00023180"/>
    </source>
</evidence>
<feature type="domain" description="Endoplasmic reticulum metallopeptidase 1-like C-terminal" evidence="16">
    <location>
        <begin position="640"/>
        <end position="855"/>
    </location>
</feature>
<feature type="domain" description="Endoplasmic reticulum metallopeptidase 1/1-A TM" evidence="17">
    <location>
        <begin position="406"/>
        <end position="622"/>
    </location>
</feature>
<dbReference type="PANTHER" id="PTHR12147">
    <property type="entry name" value="METALLOPEPTIDASE M28 FAMILY MEMBER"/>
    <property type="match status" value="1"/>
</dbReference>
<keyword evidence="8" id="KW-0256">Endoplasmic reticulum</keyword>
<evidence type="ECO:0000256" key="12">
    <source>
        <dbReference type="ARBA" id="ARBA00023136"/>
    </source>
</evidence>
<feature type="transmembrane region" description="Helical" evidence="14">
    <location>
        <begin position="513"/>
        <end position="530"/>
    </location>
</feature>
<dbReference type="Pfam" id="PF04389">
    <property type="entry name" value="Peptidase_M28"/>
    <property type="match status" value="1"/>
</dbReference>
<comment type="cofactor">
    <cofactor evidence="1">
        <name>Zn(2+)</name>
        <dbReference type="ChEBI" id="CHEBI:29105"/>
    </cofactor>
</comment>
<feature type="transmembrane region" description="Helical" evidence="14">
    <location>
        <begin position="490"/>
        <end position="507"/>
    </location>
</feature>
<evidence type="ECO:0000256" key="3">
    <source>
        <dbReference type="ARBA" id="ARBA00010918"/>
    </source>
</evidence>
<dbReference type="PANTHER" id="PTHR12147:SF22">
    <property type="entry name" value="ENDOPLASMIC RETICULUM METALLOPEPTIDASE 1"/>
    <property type="match status" value="1"/>
</dbReference>
<evidence type="ECO:0000256" key="1">
    <source>
        <dbReference type="ARBA" id="ARBA00001947"/>
    </source>
</evidence>
<evidence type="ECO:0000256" key="14">
    <source>
        <dbReference type="SAM" id="Phobius"/>
    </source>
</evidence>
<evidence type="ECO:0000256" key="11">
    <source>
        <dbReference type="ARBA" id="ARBA00023049"/>
    </source>
</evidence>
<dbReference type="Pfam" id="PF22248">
    <property type="entry name" value="ERMP1_C"/>
    <property type="match status" value="1"/>
</dbReference>
<dbReference type="InterPro" id="IPR053973">
    <property type="entry name" value="ERMP1-like_C"/>
</dbReference>
<dbReference type="RefSeq" id="XP_017781638.1">
    <property type="nucleotide sequence ID" value="XM_017926149.1"/>
</dbReference>
<sequence length="857" mass="96000">MKKKRDNYPKDLRTNSKNTRGASHFYGFGVVVFFLLQFYIVFYVESILPKPLKLSDEISQPNAYIAERAQKHLKALTDLGPKVVGTAVNEQLARDYIYNEIKNIEGLASKKQLIEIALQKVSGSYYLDFKPHGFITAYNNVQNIIVKVKGVNATSSLLINAHYDSVPSSPGASDDGIMCATMLEVLRKLVVSDERPKHNVIFLFNGAEETGLQASHGFITRHKWAGDVKVLVNLEAAGNGGREILFQTGPSVSWLLNYYNKVPYPFGHAAGEEIFQSDIIPSDTDFRIFRDFGNLIGYDFAFARNGYRYHTKYDAFDNIALGTYQHVGENILTLVKELANAPEVDNPKNHGNEKIVYFDILGWTMISYSESTAMILNISVVVASIAVALISFKDFGVLNVLAWKNMQYLILTIGVILVGWLLSVPIAYAVACLLDVFENTMTWYGKPYIIFGIYCAPVFALTSGLFAIYNYYFKNNKLNKGVQSQIQVHLVRLIWTAILLVGTLFHIRAMYLIMIPVLINTLCFFIIKLLRLQFSTTKWQAIHFVGSSITTTFVMYTALIVLSLFVPITGRMGVNKNPEFIIGAISVFYTLLVTSYYLPLFTNLRKQSYVTLFLVAISGITFATIFSPVGFPYDGNPLAPTPQRFMVYHANRVFRNDSNQVVERDSGIFIFNMDRNAKRSISEYIKESASSKSLDIDCENYVGCGLPVPNLKTLTAMKESTWIPYEKAVVAEPVSLSLENKQNISENSVRLSFKLLGTAHMNIYMKPKDGVKIASTSLAKVSSDGLLFISYVHGDKAPLIFSIDLEVPSNWNSPLIDVGVVGKYVGNPSKSFQAFSSQFPSWADVINFSSSYESYVF</sequence>
<evidence type="ECO:0000313" key="18">
    <source>
        <dbReference type="Proteomes" id="UP000695000"/>
    </source>
</evidence>
<feature type="domain" description="Peptidase M28" evidence="15">
    <location>
        <begin position="143"/>
        <end position="334"/>
    </location>
</feature>
<keyword evidence="13" id="KW-0325">Glycoprotein</keyword>
<dbReference type="Proteomes" id="UP000695000">
    <property type="component" value="Unplaced"/>
</dbReference>
<evidence type="ECO:0000259" key="16">
    <source>
        <dbReference type="Pfam" id="PF22248"/>
    </source>
</evidence>
<keyword evidence="18" id="KW-1185">Reference proteome</keyword>
<evidence type="ECO:0000259" key="17">
    <source>
        <dbReference type="Pfam" id="PF22249"/>
    </source>
</evidence>
<keyword evidence="11" id="KW-0482">Metalloprotease</keyword>
<evidence type="ECO:0000256" key="8">
    <source>
        <dbReference type="ARBA" id="ARBA00022824"/>
    </source>
</evidence>
<keyword evidence="5 14" id="KW-0812">Transmembrane</keyword>